<feature type="non-terminal residue" evidence="1">
    <location>
        <position position="224"/>
    </location>
</feature>
<dbReference type="STRING" id="71717.A0A4Y7TGA5"/>
<evidence type="ECO:0000313" key="1">
    <source>
        <dbReference type="EMBL" id="TEB32592.1"/>
    </source>
</evidence>
<dbReference type="AlphaFoldDB" id="A0A4Y7TGA5"/>
<protein>
    <recommendedName>
        <fullName evidence="3">HNH nuclease domain-containing protein</fullName>
    </recommendedName>
</protein>
<comment type="caution">
    <text evidence="1">The sequence shown here is derived from an EMBL/GenBank/DDBJ whole genome shotgun (WGS) entry which is preliminary data.</text>
</comment>
<dbReference type="OrthoDB" id="3133596at2759"/>
<name>A0A4Y7TGA5_COPMI</name>
<keyword evidence="2" id="KW-1185">Reference proteome</keyword>
<reference evidence="1 2" key="1">
    <citation type="journal article" date="2019" name="Nat. Ecol. Evol.">
        <title>Megaphylogeny resolves global patterns of mushroom evolution.</title>
        <authorList>
            <person name="Varga T."/>
            <person name="Krizsan K."/>
            <person name="Foldi C."/>
            <person name="Dima B."/>
            <person name="Sanchez-Garcia M."/>
            <person name="Sanchez-Ramirez S."/>
            <person name="Szollosi G.J."/>
            <person name="Szarkandi J.G."/>
            <person name="Papp V."/>
            <person name="Albert L."/>
            <person name="Andreopoulos W."/>
            <person name="Angelini C."/>
            <person name="Antonin V."/>
            <person name="Barry K.W."/>
            <person name="Bougher N.L."/>
            <person name="Buchanan P."/>
            <person name="Buyck B."/>
            <person name="Bense V."/>
            <person name="Catcheside P."/>
            <person name="Chovatia M."/>
            <person name="Cooper J."/>
            <person name="Damon W."/>
            <person name="Desjardin D."/>
            <person name="Finy P."/>
            <person name="Geml J."/>
            <person name="Haridas S."/>
            <person name="Hughes K."/>
            <person name="Justo A."/>
            <person name="Karasinski D."/>
            <person name="Kautmanova I."/>
            <person name="Kiss B."/>
            <person name="Kocsube S."/>
            <person name="Kotiranta H."/>
            <person name="LaButti K.M."/>
            <person name="Lechner B.E."/>
            <person name="Liimatainen K."/>
            <person name="Lipzen A."/>
            <person name="Lukacs Z."/>
            <person name="Mihaltcheva S."/>
            <person name="Morgado L.N."/>
            <person name="Niskanen T."/>
            <person name="Noordeloos M.E."/>
            <person name="Ohm R.A."/>
            <person name="Ortiz-Santana B."/>
            <person name="Ovrebo C."/>
            <person name="Racz N."/>
            <person name="Riley R."/>
            <person name="Savchenko A."/>
            <person name="Shiryaev A."/>
            <person name="Soop K."/>
            <person name="Spirin V."/>
            <person name="Szebenyi C."/>
            <person name="Tomsovsky M."/>
            <person name="Tulloss R.E."/>
            <person name="Uehling J."/>
            <person name="Grigoriev I.V."/>
            <person name="Vagvolgyi C."/>
            <person name="Papp T."/>
            <person name="Martin F.M."/>
            <person name="Miettinen O."/>
            <person name="Hibbett D.S."/>
            <person name="Nagy L.G."/>
        </authorList>
    </citation>
    <scope>NUCLEOTIDE SEQUENCE [LARGE SCALE GENOMIC DNA]</scope>
    <source>
        <strain evidence="1 2">FP101781</strain>
    </source>
</reference>
<dbReference type="EMBL" id="QPFP01000015">
    <property type="protein sequence ID" value="TEB32592.1"/>
    <property type="molecule type" value="Genomic_DNA"/>
</dbReference>
<accession>A0A4Y7TGA5</accession>
<evidence type="ECO:0008006" key="3">
    <source>
        <dbReference type="Google" id="ProtNLM"/>
    </source>
</evidence>
<sequence>MDHSKTYEAKAISEAATIRAAKASPSGQHCLIENVPKEWNVEMAHVFAREQSRDSRQMKAIEWSWKMRKNTLNLDTRRNVFFLSPTMHSPYKSRKWALLPAEDVIERFFHKPESGSLRSMVDRHDFPEFSENQFQYTFLPLSADLAKAYITRQGNVEIPSHPDAVKSYRYPFTTFPVLTSHVHPTFVLLHLSRLLQWRFIDPYIHNLVDTVPLLDKISRLDSMW</sequence>
<gene>
    <name evidence="1" type="ORF">FA13DRAFT_1628065</name>
</gene>
<evidence type="ECO:0000313" key="2">
    <source>
        <dbReference type="Proteomes" id="UP000298030"/>
    </source>
</evidence>
<proteinExistence type="predicted"/>
<organism evidence="1 2">
    <name type="scientific">Coprinellus micaceus</name>
    <name type="common">Glistening ink-cap mushroom</name>
    <name type="synonym">Coprinus micaceus</name>
    <dbReference type="NCBI Taxonomy" id="71717"/>
    <lineage>
        <taxon>Eukaryota</taxon>
        <taxon>Fungi</taxon>
        <taxon>Dikarya</taxon>
        <taxon>Basidiomycota</taxon>
        <taxon>Agaricomycotina</taxon>
        <taxon>Agaricomycetes</taxon>
        <taxon>Agaricomycetidae</taxon>
        <taxon>Agaricales</taxon>
        <taxon>Agaricineae</taxon>
        <taxon>Psathyrellaceae</taxon>
        <taxon>Coprinellus</taxon>
    </lineage>
</organism>
<dbReference type="Proteomes" id="UP000298030">
    <property type="component" value="Unassembled WGS sequence"/>
</dbReference>